<dbReference type="PROSITE" id="PS50081">
    <property type="entry name" value="ZF_DAG_PE_2"/>
    <property type="match status" value="1"/>
</dbReference>
<dbReference type="PROSITE" id="PS50001">
    <property type="entry name" value="SH2"/>
    <property type="match status" value="1"/>
</dbReference>
<evidence type="ECO:0000259" key="12">
    <source>
        <dbReference type="PROSITE" id="PS50001"/>
    </source>
</evidence>
<feature type="domain" description="Phorbol-ester/DAG-type" evidence="17">
    <location>
        <begin position="543"/>
        <end position="592"/>
    </location>
</feature>
<proteinExistence type="predicted"/>
<dbReference type="GO" id="GO:0005085">
    <property type="term" value="F:guanyl-nucleotide exchange factor activity"/>
    <property type="evidence" value="ECO:0007669"/>
    <property type="project" value="UniProtKB-KW"/>
</dbReference>
<dbReference type="SUPFAM" id="SSF48065">
    <property type="entry name" value="DBL homology domain (DH-domain)"/>
    <property type="match status" value="1"/>
</dbReference>
<keyword evidence="5" id="KW-0677">Repeat</keyword>
<keyword evidence="7" id="KW-0862">Zinc</keyword>
<dbReference type="CDD" id="cd00160">
    <property type="entry name" value="RhoGEF"/>
    <property type="match status" value="1"/>
</dbReference>
<dbReference type="SMART" id="SM00033">
    <property type="entry name" value="CH"/>
    <property type="match status" value="1"/>
</dbReference>
<dbReference type="SMART" id="SM00252">
    <property type="entry name" value="SH2"/>
    <property type="match status" value="1"/>
</dbReference>
<dbReference type="CDD" id="cd21201">
    <property type="entry name" value="CH_VAV"/>
    <property type="match status" value="1"/>
</dbReference>
<dbReference type="Pfam" id="PF22697">
    <property type="entry name" value="SOS1_NGEF_PH"/>
    <property type="match status" value="1"/>
</dbReference>
<dbReference type="GO" id="GO:0048468">
    <property type="term" value="P:cell development"/>
    <property type="evidence" value="ECO:0007669"/>
    <property type="project" value="UniProtKB-ARBA"/>
</dbReference>
<dbReference type="InterPro" id="IPR001452">
    <property type="entry name" value="SH3_domain"/>
</dbReference>
<dbReference type="InterPro" id="IPR036872">
    <property type="entry name" value="CH_dom_sf"/>
</dbReference>
<evidence type="ECO:0000256" key="5">
    <source>
        <dbReference type="ARBA" id="ARBA00022737"/>
    </source>
</evidence>
<dbReference type="Pfam" id="PF00130">
    <property type="entry name" value="C1_1"/>
    <property type="match status" value="1"/>
</dbReference>
<dbReference type="PROSITE" id="PS50021">
    <property type="entry name" value="CH"/>
    <property type="match status" value="1"/>
</dbReference>
<evidence type="ECO:0000256" key="2">
    <source>
        <dbReference type="ARBA" id="ARBA00022553"/>
    </source>
</evidence>
<evidence type="ECO:0000256" key="3">
    <source>
        <dbReference type="ARBA" id="ARBA00022658"/>
    </source>
</evidence>
<dbReference type="Proteomes" id="UP001154329">
    <property type="component" value="Chromosome 1"/>
</dbReference>
<keyword evidence="6" id="KW-0863">Zinc-finger</keyword>
<name>A0A9P0NC93_APHGO</name>
<reference evidence="18" key="1">
    <citation type="submission" date="2022-02" db="EMBL/GenBank/DDBJ databases">
        <authorList>
            <person name="King R."/>
        </authorList>
    </citation>
    <scope>NUCLEOTIDE SEQUENCE</scope>
</reference>
<dbReference type="Pfam" id="PF00621">
    <property type="entry name" value="RhoGEF"/>
    <property type="match status" value="1"/>
</dbReference>
<dbReference type="SMART" id="SM00109">
    <property type="entry name" value="C1"/>
    <property type="match status" value="1"/>
</dbReference>
<dbReference type="InterPro" id="IPR000980">
    <property type="entry name" value="SH2"/>
</dbReference>
<evidence type="ECO:0000256" key="8">
    <source>
        <dbReference type="ARBA" id="ARBA00022999"/>
    </source>
</evidence>
<feature type="domain" description="SH2" evidence="12">
    <location>
        <begin position="642"/>
        <end position="745"/>
    </location>
</feature>
<dbReference type="PROSITE" id="PS50002">
    <property type="entry name" value="SH3"/>
    <property type="match status" value="1"/>
</dbReference>
<dbReference type="PANTHER" id="PTHR45818:SF3">
    <property type="entry name" value="PROTEIN VAV"/>
    <property type="match status" value="1"/>
</dbReference>
<dbReference type="SMART" id="SM00326">
    <property type="entry name" value="SH3"/>
    <property type="match status" value="1"/>
</dbReference>
<dbReference type="InterPro" id="IPR011993">
    <property type="entry name" value="PH-like_dom_sf"/>
</dbReference>
<dbReference type="InterPro" id="IPR035899">
    <property type="entry name" value="DBL_dom_sf"/>
</dbReference>
<dbReference type="EMBL" id="OU899034">
    <property type="protein sequence ID" value="CAH1716445.1"/>
    <property type="molecule type" value="Genomic_DNA"/>
</dbReference>
<feature type="domain" description="SH3" evidence="13">
    <location>
        <begin position="745"/>
        <end position="806"/>
    </location>
</feature>
<feature type="coiled-coil region" evidence="11">
    <location>
        <begin position="302"/>
        <end position="329"/>
    </location>
</feature>
<dbReference type="GO" id="GO:0009653">
    <property type="term" value="P:anatomical structure morphogenesis"/>
    <property type="evidence" value="ECO:0007669"/>
    <property type="project" value="UniProtKB-ARBA"/>
</dbReference>
<dbReference type="Gene3D" id="2.30.29.30">
    <property type="entry name" value="Pleckstrin-homology domain (PH domain)/Phosphotyrosine-binding domain (PTB)"/>
    <property type="match status" value="1"/>
</dbReference>
<evidence type="ECO:0000259" key="17">
    <source>
        <dbReference type="PROSITE" id="PS50081"/>
    </source>
</evidence>
<protein>
    <recommendedName>
        <fullName evidence="20">Protein vav</fullName>
    </recommendedName>
</protein>
<dbReference type="SMART" id="SM00233">
    <property type="entry name" value="PH"/>
    <property type="match status" value="1"/>
</dbReference>
<dbReference type="Gene3D" id="3.30.60.20">
    <property type="match status" value="1"/>
</dbReference>
<evidence type="ECO:0000259" key="15">
    <source>
        <dbReference type="PROSITE" id="PS50010"/>
    </source>
</evidence>
<evidence type="ECO:0000256" key="6">
    <source>
        <dbReference type="ARBA" id="ARBA00022771"/>
    </source>
</evidence>
<keyword evidence="3" id="KW-0344">Guanine-nucleotide releasing factor</keyword>
<dbReference type="SUPFAM" id="SSF50729">
    <property type="entry name" value="PH domain-like"/>
    <property type="match status" value="1"/>
</dbReference>
<dbReference type="PROSITE" id="PS00479">
    <property type="entry name" value="ZF_DAG_PE_1"/>
    <property type="match status" value="1"/>
</dbReference>
<dbReference type="Pfam" id="PF00017">
    <property type="entry name" value="SH2"/>
    <property type="match status" value="1"/>
</dbReference>
<evidence type="ECO:0000259" key="13">
    <source>
        <dbReference type="PROSITE" id="PS50002"/>
    </source>
</evidence>
<dbReference type="PROSITE" id="PS50010">
    <property type="entry name" value="DH_2"/>
    <property type="match status" value="1"/>
</dbReference>
<dbReference type="SUPFAM" id="SSF50044">
    <property type="entry name" value="SH3-domain"/>
    <property type="match status" value="1"/>
</dbReference>
<dbReference type="Gene3D" id="3.30.505.10">
    <property type="entry name" value="SH2 domain"/>
    <property type="match status" value="1"/>
</dbReference>
<dbReference type="CDD" id="cd20810">
    <property type="entry name" value="C1_VAV"/>
    <property type="match status" value="1"/>
</dbReference>
<dbReference type="InterPro" id="IPR001715">
    <property type="entry name" value="CH_dom"/>
</dbReference>
<keyword evidence="11" id="KW-0175">Coiled coil</keyword>
<dbReference type="InterPro" id="IPR002219">
    <property type="entry name" value="PKC_DAG/PE"/>
</dbReference>
<dbReference type="CDD" id="cd01223">
    <property type="entry name" value="PH_Vav"/>
    <property type="match status" value="1"/>
</dbReference>
<accession>A0A9P0NC93</accession>
<dbReference type="InterPro" id="IPR036028">
    <property type="entry name" value="SH3-like_dom_sf"/>
</dbReference>
<evidence type="ECO:0000256" key="11">
    <source>
        <dbReference type="SAM" id="Coils"/>
    </source>
</evidence>
<dbReference type="InterPro" id="IPR036860">
    <property type="entry name" value="SH2_dom_sf"/>
</dbReference>
<dbReference type="Gene3D" id="1.10.418.10">
    <property type="entry name" value="Calponin-like domain"/>
    <property type="match status" value="1"/>
</dbReference>
<organism evidence="18 19">
    <name type="scientific">Aphis gossypii</name>
    <name type="common">Cotton aphid</name>
    <dbReference type="NCBI Taxonomy" id="80765"/>
    <lineage>
        <taxon>Eukaryota</taxon>
        <taxon>Metazoa</taxon>
        <taxon>Ecdysozoa</taxon>
        <taxon>Arthropoda</taxon>
        <taxon>Hexapoda</taxon>
        <taxon>Insecta</taxon>
        <taxon>Pterygota</taxon>
        <taxon>Neoptera</taxon>
        <taxon>Paraneoptera</taxon>
        <taxon>Hemiptera</taxon>
        <taxon>Sternorrhyncha</taxon>
        <taxon>Aphidomorpha</taxon>
        <taxon>Aphidoidea</taxon>
        <taxon>Aphididae</taxon>
        <taxon>Aphidini</taxon>
        <taxon>Aphis</taxon>
        <taxon>Aphis</taxon>
    </lineage>
</organism>
<feature type="domain" description="Calponin-homology (CH)" evidence="16">
    <location>
        <begin position="3"/>
        <end position="121"/>
    </location>
</feature>
<gene>
    <name evidence="18" type="ORF">APHIGO_LOCUS3570</name>
</gene>
<dbReference type="InterPro" id="IPR035031">
    <property type="entry name" value="Vav_SH2_invertebrate"/>
</dbReference>
<evidence type="ECO:0000313" key="18">
    <source>
        <dbReference type="EMBL" id="CAH1716445.1"/>
    </source>
</evidence>
<dbReference type="SUPFAM" id="SSF55550">
    <property type="entry name" value="SH2 domain"/>
    <property type="match status" value="1"/>
</dbReference>
<evidence type="ECO:0000256" key="10">
    <source>
        <dbReference type="PROSITE-ProRule" id="PRU00192"/>
    </source>
</evidence>
<dbReference type="InterPro" id="IPR001849">
    <property type="entry name" value="PH_domain"/>
</dbReference>
<dbReference type="SUPFAM" id="SSF47576">
    <property type="entry name" value="Calponin-homology domain, CH-domain"/>
    <property type="match status" value="1"/>
</dbReference>
<evidence type="ECO:0000256" key="4">
    <source>
        <dbReference type="ARBA" id="ARBA00022723"/>
    </source>
</evidence>
<dbReference type="GO" id="GO:0016477">
    <property type="term" value="P:cell migration"/>
    <property type="evidence" value="ECO:0007669"/>
    <property type="project" value="TreeGrafter"/>
</dbReference>
<evidence type="ECO:0000256" key="7">
    <source>
        <dbReference type="ARBA" id="ARBA00022833"/>
    </source>
</evidence>
<keyword evidence="4" id="KW-0479">Metal-binding</keyword>
<feature type="domain" description="DH" evidence="15">
    <location>
        <begin position="209"/>
        <end position="389"/>
    </location>
</feature>
<dbReference type="Gene3D" id="2.30.30.40">
    <property type="entry name" value="SH3 Domains"/>
    <property type="match status" value="1"/>
</dbReference>
<dbReference type="InterPro" id="IPR055251">
    <property type="entry name" value="SOS1_NGEF_PH"/>
</dbReference>
<evidence type="ECO:0000256" key="1">
    <source>
        <dbReference type="ARBA" id="ARBA00022443"/>
    </source>
</evidence>
<dbReference type="GO" id="GO:0005737">
    <property type="term" value="C:cytoplasm"/>
    <property type="evidence" value="ECO:0007669"/>
    <property type="project" value="TreeGrafter"/>
</dbReference>
<dbReference type="InterPro" id="IPR000219">
    <property type="entry name" value="DH_dom"/>
</dbReference>
<keyword evidence="2" id="KW-0597">Phosphoprotein</keyword>
<evidence type="ECO:0000313" key="19">
    <source>
        <dbReference type="Proteomes" id="UP001154329"/>
    </source>
</evidence>
<dbReference type="AlphaFoldDB" id="A0A9P0NC93"/>
<evidence type="ECO:0000259" key="16">
    <source>
        <dbReference type="PROSITE" id="PS50021"/>
    </source>
</evidence>
<keyword evidence="1 10" id="KW-0728">SH3 domain</keyword>
<dbReference type="Pfam" id="PF00018">
    <property type="entry name" value="SH3_1"/>
    <property type="match status" value="1"/>
</dbReference>
<dbReference type="Pfam" id="PF00307">
    <property type="entry name" value="CH"/>
    <property type="match status" value="1"/>
</dbReference>
<dbReference type="Gene3D" id="1.20.900.10">
    <property type="entry name" value="Dbl homology (DH) domain"/>
    <property type="match status" value="1"/>
</dbReference>
<dbReference type="GO" id="GO:0008270">
    <property type="term" value="F:zinc ion binding"/>
    <property type="evidence" value="ECO:0007669"/>
    <property type="project" value="UniProtKB-KW"/>
</dbReference>
<dbReference type="CDD" id="cd09940">
    <property type="entry name" value="SH2_Vav_family"/>
    <property type="match status" value="1"/>
</dbReference>
<keyword evidence="8 9" id="KW-0727">SH2 domain</keyword>
<evidence type="ECO:0008006" key="20">
    <source>
        <dbReference type="Google" id="ProtNLM"/>
    </source>
</evidence>
<evidence type="ECO:0000259" key="14">
    <source>
        <dbReference type="PROSITE" id="PS50003"/>
    </source>
</evidence>
<keyword evidence="19" id="KW-1185">Reference proteome</keyword>
<evidence type="ECO:0000256" key="9">
    <source>
        <dbReference type="PROSITE-ProRule" id="PRU00191"/>
    </source>
</evidence>
<feature type="domain" description="PH" evidence="14">
    <location>
        <begin position="422"/>
        <end position="532"/>
    </location>
</feature>
<dbReference type="SMART" id="SM00325">
    <property type="entry name" value="RhoGEF"/>
    <property type="match status" value="1"/>
</dbReference>
<dbReference type="InterPro" id="IPR037832">
    <property type="entry name" value="PH_Vav"/>
</dbReference>
<reference evidence="18" key="2">
    <citation type="submission" date="2022-10" db="EMBL/GenBank/DDBJ databases">
        <authorList>
            <consortium name="ENA_rothamsted_submissions"/>
            <consortium name="culmorum"/>
            <person name="King R."/>
        </authorList>
    </citation>
    <scope>NUCLEOTIDE SEQUENCE</scope>
</reference>
<sequence>MANGGWRECTNWLTRCGAIRADHKVNWPESTIDDLAHTLRDGVILCNLLNILEPGCLATKDINQKPQMAQFLCLRNIKTFLQVCQEVFDVKEYDIFDPIILFELSDFFKVIRTLSILSQTQKLQRLHIPGFIVTKPRTLSQEDIYRNINSLDLVSSRSALLDSFHENEYTSYDTHIRNEEIYHDLCAIDIQSSLSISENPVIPQQIIEKRDYVINELVETEKNYVDVLQTLLKCFIKPLIKLLKEDDFCTIFQGIKELYEIHKDFHLDLIKACSQYSSLRLSDVFLNWKDKFLVYADYCANLTTAQDRIQDICNQNEHINREVNRCQEEANNGKFKLRDILSVPMQRILKYHLLLDKLIHNTPQTHKDLPGLEWAKECMIDIAQYINEVKRDSDTLQIMNDVQKSIVDWDIAGMSELKNYGHLITDGELKIKAHNDQKLKPRYVFIFDQVVLMCKSIRFIGFQSDQYSFKQSLLISQYRLEDYTSRKFLYRENRWSHQFHMVHKSESTVYTFYARSEEQKMKWMKAIQDAMDNIEPSVCNLTSHKFVMQTFDIPTVCYHCSKYLKGCIFQGYKCEECFISVHKSCITDSGRCGLISPQSTTTQNTMFSNRFPTDNSSFNQRHRSPDWTRNWSDNDTLTEHLWFVGEMDRDRATNLLESESGGTYLVRIRPQGPTRPVETVYALSLKSNNQVKHMKICERLEDGISSFYLSEKRFFPNLVELVNFYERNSLSENFTGLDIKLKWPFCRILAIAKYNFSPTESNQLPLKEGCTLKILSKEGDQKGWWKGQIGDKIGFFPKVYVQEHSQYTLKISNQIRI</sequence>
<dbReference type="PANTHER" id="PTHR45818">
    <property type="entry name" value="PROTEIN VAV"/>
    <property type="match status" value="1"/>
</dbReference>
<dbReference type="PROSITE" id="PS50003">
    <property type="entry name" value="PH_DOMAIN"/>
    <property type="match status" value="1"/>
</dbReference>